<dbReference type="PRINTS" id="PR00359">
    <property type="entry name" value="BP450"/>
</dbReference>
<dbReference type="Pfam" id="PF00067">
    <property type="entry name" value="p450"/>
    <property type="match status" value="1"/>
</dbReference>
<dbReference type="Proteomes" id="UP000052230">
    <property type="component" value="Unassembled WGS sequence"/>
</dbReference>
<comment type="caution">
    <text evidence="8">The sequence shown here is derived from an EMBL/GenBank/DDBJ whole genome shotgun (WGS) entry which is preliminary data.</text>
</comment>
<dbReference type="CDD" id="cd20625">
    <property type="entry name" value="CYP164-like"/>
    <property type="match status" value="1"/>
</dbReference>
<protein>
    <submittedName>
        <fullName evidence="8">Putative cytochrome P450 133B2</fullName>
        <ecNumber evidence="8">1.14.-.-</ecNumber>
    </submittedName>
</protein>
<dbReference type="PANTHER" id="PTHR46696">
    <property type="entry name" value="P450, PUTATIVE (EUROFUNG)-RELATED"/>
    <property type="match status" value="1"/>
</dbReference>
<keyword evidence="3" id="KW-0349">Heme</keyword>
<dbReference type="Gene3D" id="1.10.630.10">
    <property type="entry name" value="Cytochrome P450"/>
    <property type="match status" value="1"/>
</dbReference>
<dbReference type="AlphaFoldDB" id="A0A0U5FG46"/>
<evidence type="ECO:0000256" key="2">
    <source>
        <dbReference type="ARBA" id="ARBA00010617"/>
    </source>
</evidence>
<comment type="similarity">
    <text evidence="2">Belongs to the cytochrome P450 family.</text>
</comment>
<name>A0A0U5FG46_XANCI</name>
<evidence type="ECO:0000256" key="5">
    <source>
        <dbReference type="ARBA" id="ARBA00023002"/>
    </source>
</evidence>
<evidence type="ECO:0000256" key="6">
    <source>
        <dbReference type="ARBA" id="ARBA00023004"/>
    </source>
</evidence>
<evidence type="ECO:0000256" key="7">
    <source>
        <dbReference type="ARBA" id="ARBA00023033"/>
    </source>
</evidence>
<evidence type="ECO:0000313" key="8">
    <source>
        <dbReference type="EMBL" id="CEG17673.1"/>
    </source>
</evidence>
<proteinExistence type="inferred from homology"/>
<dbReference type="GO" id="GO:0016705">
    <property type="term" value="F:oxidoreductase activity, acting on paired donors, with incorporation or reduction of molecular oxygen"/>
    <property type="evidence" value="ECO:0007669"/>
    <property type="project" value="InterPro"/>
</dbReference>
<organism evidence="8 9">
    <name type="scientific">Xanthomonas citri pv. citri</name>
    <dbReference type="NCBI Taxonomy" id="611301"/>
    <lineage>
        <taxon>Bacteria</taxon>
        <taxon>Pseudomonadati</taxon>
        <taxon>Pseudomonadota</taxon>
        <taxon>Gammaproteobacteria</taxon>
        <taxon>Lysobacterales</taxon>
        <taxon>Lysobacteraceae</taxon>
        <taxon>Xanthomonas</taxon>
    </lineage>
</organism>
<dbReference type="InterPro" id="IPR002397">
    <property type="entry name" value="Cyt_P450_B"/>
</dbReference>
<evidence type="ECO:0000256" key="4">
    <source>
        <dbReference type="ARBA" id="ARBA00022723"/>
    </source>
</evidence>
<dbReference type="PANTHER" id="PTHR46696:SF1">
    <property type="entry name" value="CYTOCHROME P450 YJIB-RELATED"/>
    <property type="match status" value="1"/>
</dbReference>
<dbReference type="GO" id="GO:0005506">
    <property type="term" value="F:iron ion binding"/>
    <property type="evidence" value="ECO:0007669"/>
    <property type="project" value="InterPro"/>
</dbReference>
<dbReference type="SUPFAM" id="SSF48264">
    <property type="entry name" value="Cytochrome P450"/>
    <property type="match status" value="1"/>
</dbReference>
<gene>
    <name evidence="8" type="primary">cyp133B</name>
    <name evidence="8" type="ORF">XAC3562_630138</name>
</gene>
<keyword evidence="7" id="KW-0503">Monooxygenase</keyword>
<comment type="cofactor">
    <cofactor evidence="1">
        <name>heme</name>
        <dbReference type="ChEBI" id="CHEBI:30413"/>
    </cofactor>
</comment>
<keyword evidence="4" id="KW-0479">Metal-binding</keyword>
<dbReference type="EC" id="1.14.-.-" evidence="8"/>
<sequence>MSQAMLLSDLATPQFRHDPYPTYARLREEGPLVQVADGRLMSGRYAVVDRLLSDRRVGRDYLQSVRLRYGEAAVHLPLFQGMSRMFLLLNPPLHTQLRGLMTQAFGARQMESMREVASDIAAGLIDAFQANGHCDLLTEFAFPLPIAIICRMLDIAAADVTALSHATSALAKVFDPMMTAEELQATSVAYDQLATYFHGVIAQRRSAGGDDLIARFIQAEDNGRRLSEEEIVSNVILLFFAGHETTSNMICNALVALHRHPQQLRLLQETPGLLPNAVLECMRYDSSVQMATRTALQDFEIEGVAVPRGTMLYLMLGAANHDTLQFTDPQVLDIRRQQGRALSLGGGIHHCLGNRLALIEVEAALACLLARLPALRLEQLDTLSWNDRANLRGVDALLASW</sequence>
<dbReference type="EMBL" id="CCXZ01000159">
    <property type="protein sequence ID" value="CEG17673.1"/>
    <property type="molecule type" value="Genomic_DNA"/>
</dbReference>
<dbReference type="GO" id="GO:0020037">
    <property type="term" value="F:heme binding"/>
    <property type="evidence" value="ECO:0007669"/>
    <property type="project" value="InterPro"/>
</dbReference>
<reference evidence="8 9" key="1">
    <citation type="submission" date="2014-09" db="EMBL/GenBank/DDBJ databases">
        <authorList>
            <person name="Regsiter A."/>
        </authorList>
    </citation>
    <scope>NUCLEOTIDE SEQUENCE [LARGE SCALE GENOMIC DNA]</scope>
</reference>
<dbReference type="GO" id="GO:0004497">
    <property type="term" value="F:monooxygenase activity"/>
    <property type="evidence" value="ECO:0007669"/>
    <property type="project" value="UniProtKB-KW"/>
</dbReference>
<dbReference type="InterPro" id="IPR001128">
    <property type="entry name" value="Cyt_P450"/>
</dbReference>
<evidence type="ECO:0000256" key="3">
    <source>
        <dbReference type="ARBA" id="ARBA00022617"/>
    </source>
</evidence>
<keyword evidence="9" id="KW-1185">Reference proteome</keyword>
<accession>A0A0U5FG46</accession>
<evidence type="ECO:0000256" key="1">
    <source>
        <dbReference type="ARBA" id="ARBA00001971"/>
    </source>
</evidence>
<keyword evidence="5 8" id="KW-0560">Oxidoreductase</keyword>
<dbReference type="InterPro" id="IPR036396">
    <property type="entry name" value="Cyt_P450_sf"/>
</dbReference>
<evidence type="ECO:0000313" key="9">
    <source>
        <dbReference type="Proteomes" id="UP000052230"/>
    </source>
</evidence>
<keyword evidence="6" id="KW-0408">Iron</keyword>
<dbReference type="FunFam" id="1.10.630.10:FF:000018">
    <property type="entry name" value="Cytochrome P450 monooxygenase"/>
    <property type="match status" value="1"/>
</dbReference>